<evidence type="ECO:0000256" key="4">
    <source>
        <dbReference type="ARBA" id="ARBA00023136"/>
    </source>
</evidence>
<dbReference type="EMBL" id="OIVN01000379">
    <property type="protein sequence ID" value="SPC79283.1"/>
    <property type="molecule type" value="Genomic_DNA"/>
</dbReference>
<evidence type="ECO:0000259" key="6">
    <source>
        <dbReference type="Pfam" id="PF19055"/>
    </source>
</evidence>
<dbReference type="Gene3D" id="1.25.40.10">
    <property type="entry name" value="Tetratricopeptide repeat domain"/>
    <property type="match status" value="3"/>
</dbReference>
<sequence>MKSVRDVCKARAFKNLDHALDLFDKMLHLRPLPSIVDFNQLLGAIARMNHYSVVITLIREMESLGIAPDVPTMNVLINCFCHLNRVDFGFSVLARILKLGYQPNQLTLNTLINGLCLQGNIAAAVSLVDEMEAKGYKPRKHRYGKMGAVPVPGTSWVRILPGYRCMRTPGVPVFAQKKKFPGTGQVRVGSGPAEPLDSLSHFLTLPATGDGSTLIGGFCQVGRPQAALELFHQMQAYGQHPNLQTYANLLDGLCKNNQIAEAMTLFQEMEDKKLCQEGLIDEASELLEKMDGNGCSPDDRTYNTIIQGLLQHNETSKAMELVKIMVDKGFSADATTVSLLVDLLSANLEDKAISVKGLKGTLQTDYILKILGLDICADTLVGDATRRGISSGEKRRLTTGEMIVGPTKALFMDEITNGLDSSTTFQIVTCILLLVHITDATALVSLLQPAPETFDLFDDLILMSEGKIMYHGPCDHVLEFFQDCGFRCPERK</sequence>
<keyword evidence="4" id="KW-0472">Membrane</keyword>
<dbReference type="Pfam" id="PF12854">
    <property type="entry name" value="PPR_1"/>
    <property type="match status" value="1"/>
</dbReference>
<name>A0A2N9EWU3_FAGSY</name>
<dbReference type="Gene3D" id="3.40.50.300">
    <property type="entry name" value="P-loop containing nucleotide triphosphate hydrolases"/>
    <property type="match status" value="1"/>
</dbReference>
<evidence type="ECO:0000256" key="1">
    <source>
        <dbReference type="ARBA" id="ARBA00007626"/>
    </source>
</evidence>
<dbReference type="InterPro" id="IPR043926">
    <property type="entry name" value="ABCG_dom"/>
</dbReference>
<comment type="similarity">
    <text evidence="1">Belongs to the PPR family. P subfamily.</text>
</comment>
<feature type="domain" description="ABC transporter family G" evidence="6">
    <location>
        <begin position="448"/>
        <end position="491"/>
    </location>
</feature>
<feature type="repeat" description="PPR" evidence="5">
    <location>
        <begin position="298"/>
        <end position="332"/>
    </location>
</feature>
<keyword evidence="3" id="KW-0677">Repeat</keyword>
<feature type="repeat" description="PPR" evidence="5">
    <location>
        <begin position="104"/>
        <end position="138"/>
    </location>
</feature>
<accession>A0A2N9EWU3</accession>
<keyword evidence="2" id="KW-0813">Transport</keyword>
<organism evidence="7">
    <name type="scientific">Fagus sylvatica</name>
    <name type="common">Beechnut</name>
    <dbReference type="NCBI Taxonomy" id="28930"/>
    <lineage>
        <taxon>Eukaryota</taxon>
        <taxon>Viridiplantae</taxon>
        <taxon>Streptophyta</taxon>
        <taxon>Embryophyta</taxon>
        <taxon>Tracheophyta</taxon>
        <taxon>Spermatophyta</taxon>
        <taxon>Magnoliopsida</taxon>
        <taxon>eudicotyledons</taxon>
        <taxon>Gunneridae</taxon>
        <taxon>Pentapetalae</taxon>
        <taxon>rosids</taxon>
        <taxon>fabids</taxon>
        <taxon>Fagales</taxon>
        <taxon>Fagaceae</taxon>
        <taxon>Fagus</taxon>
    </lineage>
</organism>
<dbReference type="PROSITE" id="PS51375">
    <property type="entry name" value="PPR"/>
    <property type="match status" value="6"/>
</dbReference>
<evidence type="ECO:0000256" key="3">
    <source>
        <dbReference type="ARBA" id="ARBA00022737"/>
    </source>
</evidence>
<dbReference type="InterPro" id="IPR002885">
    <property type="entry name" value="PPR_rpt"/>
</dbReference>
<feature type="repeat" description="PPR" evidence="5">
    <location>
        <begin position="69"/>
        <end position="103"/>
    </location>
</feature>
<evidence type="ECO:0000256" key="2">
    <source>
        <dbReference type="ARBA" id="ARBA00022448"/>
    </source>
</evidence>
<evidence type="ECO:0000256" key="5">
    <source>
        <dbReference type="PROSITE-ProRule" id="PRU00708"/>
    </source>
</evidence>
<evidence type="ECO:0000313" key="7">
    <source>
        <dbReference type="EMBL" id="SPC79283.1"/>
    </source>
</evidence>
<dbReference type="Pfam" id="PF19055">
    <property type="entry name" value="ABC2_membrane_7"/>
    <property type="match status" value="1"/>
</dbReference>
<protein>
    <recommendedName>
        <fullName evidence="6">ABC transporter family G domain-containing protein</fullName>
    </recommendedName>
</protein>
<reference evidence="7" key="1">
    <citation type="submission" date="2018-02" db="EMBL/GenBank/DDBJ databases">
        <authorList>
            <person name="Cohen D.B."/>
            <person name="Kent A.D."/>
        </authorList>
    </citation>
    <scope>NUCLEOTIDE SEQUENCE</scope>
</reference>
<dbReference type="Pfam" id="PF13041">
    <property type="entry name" value="PPR_2"/>
    <property type="match status" value="3"/>
</dbReference>
<dbReference type="InterPro" id="IPR050667">
    <property type="entry name" value="PPR-containing_protein"/>
</dbReference>
<dbReference type="AlphaFoldDB" id="A0A2N9EWU3"/>
<dbReference type="GO" id="GO:0140359">
    <property type="term" value="F:ABC-type transporter activity"/>
    <property type="evidence" value="ECO:0007669"/>
    <property type="project" value="InterPro"/>
</dbReference>
<feature type="repeat" description="PPR" evidence="5">
    <location>
        <begin position="34"/>
        <end position="68"/>
    </location>
</feature>
<dbReference type="InterPro" id="IPR027417">
    <property type="entry name" value="P-loop_NTPase"/>
</dbReference>
<dbReference type="PANTHER" id="PTHR47939:SF13">
    <property type="entry name" value="OS03G0201400 PROTEIN"/>
    <property type="match status" value="1"/>
</dbReference>
<dbReference type="NCBIfam" id="TIGR00756">
    <property type="entry name" value="PPR"/>
    <property type="match status" value="6"/>
</dbReference>
<dbReference type="InterPro" id="IPR011990">
    <property type="entry name" value="TPR-like_helical_dom_sf"/>
</dbReference>
<dbReference type="PANTHER" id="PTHR47939">
    <property type="entry name" value="MEMBRANE-ASSOCIATED SALT-INDUCIBLE PROTEIN-LIKE"/>
    <property type="match status" value="1"/>
</dbReference>
<feature type="repeat" description="PPR" evidence="5">
    <location>
        <begin position="207"/>
        <end position="241"/>
    </location>
</feature>
<proteinExistence type="inferred from homology"/>
<gene>
    <name evidence="7" type="ORF">FSB_LOCUS7165</name>
</gene>
<dbReference type="SUPFAM" id="SSF52540">
    <property type="entry name" value="P-loop containing nucleoside triphosphate hydrolases"/>
    <property type="match status" value="1"/>
</dbReference>
<feature type="repeat" description="PPR" evidence="5">
    <location>
        <begin position="242"/>
        <end position="276"/>
    </location>
</feature>